<dbReference type="NCBIfam" id="TIGR01662">
    <property type="entry name" value="HAD-SF-IIIA"/>
    <property type="match status" value="2"/>
</dbReference>
<sequence>MNHITGLFKYIPIPREHSPDIYSVDYEKLRKLGFNTILMDYDFTITAWRDDNISDKTVNLLNKLINDGFKVAIVTNSKREKVKIIEKLTMGKVKVYTSMKKPNTKKLKSVLEELGSKESETVIIGDLFITDISVGNRLGLYTILINPYTYGLENKFKQFMAGFTKFAYNVFFYTIGWFFRAIDLVGPNEFKKSVFDIDYQHLKEKGYKILVFDFDNTLSEWHSDYLQPKVIDLFLKLKDLGFYVLIASNSSKKRFMNLNTQLSDLGIDLLASAMKPLRFKIRKKTKLHGYKPGEGVVIGDQLFTDVALGNALGFYTIKVKPLSKKEGLWTRFMRFFERIALKWIRKKPTLVKNE</sequence>
<dbReference type="Proteomes" id="UP000236434">
    <property type="component" value="Unassembled WGS sequence"/>
</dbReference>
<dbReference type="EMBL" id="AZRL01000022">
    <property type="protein sequence ID" value="PNR95023.1"/>
    <property type="molecule type" value="Genomic_DNA"/>
</dbReference>
<reference evidence="1 2" key="1">
    <citation type="submission" date="2013-12" db="EMBL/GenBank/DDBJ databases">
        <title>Comparative genomics of Petrotoga isolates.</title>
        <authorList>
            <person name="Nesbo C.L."/>
            <person name="Charchuk R."/>
            <person name="Chow K."/>
        </authorList>
    </citation>
    <scope>NUCLEOTIDE SEQUENCE [LARGE SCALE GENOMIC DNA]</scope>
    <source>
        <strain evidence="1 2">DSM 13574</strain>
    </source>
</reference>
<dbReference type="AlphaFoldDB" id="A0A2K1NWV6"/>
<protein>
    <submittedName>
        <fullName evidence="1">Haloacid dehalogenase</fullName>
    </submittedName>
</protein>
<dbReference type="GO" id="GO:0008962">
    <property type="term" value="F:phosphatidylglycerophosphatase activity"/>
    <property type="evidence" value="ECO:0007669"/>
    <property type="project" value="InterPro"/>
</dbReference>
<dbReference type="GO" id="GO:0005737">
    <property type="term" value="C:cytoplasm"/>
    <property type="evidence" value="ECO:0007669"/>
    <property type="project" value="TreeGrafter"/>
</dbReference>
<dbReference type="InterPro" id="IPR010021">
    <property type="entry name" value="PGPP1/Gep4"/>
</dbReference>
<name>A0A2K1NWV6_9BACT</name>
<dbReference type="InterPro" id="IPR006549">
    <property type="entry name" value="HAD-SF_hydro_IIIA"/>
</dbReference>
<evidence type="ECO:0000313" key="1">
    <source>
        <dbReference type="EMBL" id="PNR95023.1"/>
    </source>
</evidence>
<comment type="caution">
    <text evidence="1">The sequence shown here is derived from an EMBL/GenBank/DDBJ whole genome shotgun (WGS) entry which is preliminary data.</text>
</comment>
<dbReference type="PANTHER" id="PTHR19288:SF25">
    <property type="entry name" value="PHOSPHATIDYLGLYCEROPHOSPHATASE GEP4, MITOCHONDRIAL"/>
    <property type="match status" value="1"/>
</dbReference>
<proteinExistence type="predicted"/>
<dbReference type="Pfam" id="PF13419">
    <property type="entry name" value="HAD_2"/>
    <property type="match status" value="1"/>
</dbReference>
<dbReference type="OrthoDB" id="9787572at2"/>
<dbReference type="InterPro" id="IPR023214">
    <property type="entry name" value="HAD_sf"/>
</dbReference>
<accession>A0A2K1NWV6</accession>
<dbReference type="RefSeq" id="WP_103067670.1">
    <property type="nucleotide sequence ID" value="NZ_AZRL01000022.1"/>
</dbReference>
<dbReference type="Gene3D" id="3.40.50.1000">
    <property type="entry name" value="HAD superfamily/HAD-like"/>
    <property type="match status" value="2"/>
</dbReference>
<evidence type="ECO:0000313" key="2">
    <source>
        <dbReference type="Proteomes" id="UP000236434"/>
    </source>
</evidence>
<gene>
    <name evidence="1" type="ORF">X929_09160</name>
</gene>
<organism evidence="1 2">
    <name type="scientific">Petrotoga olearia DSM 13574</name>
    <dbReference type="NCBI Taxonomy" id="1122955"/>
    <lineage>
        <taxon>Bacteria</taxon>
        <taxon>Thermotogati</taxon>
        <taxon>Thermotogota</taxon>
        <taxon>Thermotogae</taxon>
        <taxon>Petrotogales</taxon>
        <taxon>Petrotogaceae</taxon>
        <taxon>Petrotoga</taxon>
    </lineage>
</organism>
<dbReference type="InterPro" id="IPR006439">
    <property type="entry name" value="HAD-SF_hydro_IA"/>
</dbReference>
<dbReference type="InterPro" id="IPR041492">
    <property type="entry name" value="HAD_2"/>
</dbReference>
<dbReference type="NCBIfam" id="TIGR01668">
    <property type="entry name" value="YqeG_hyp_ppase"/>
    <property type="match status" value="1"/>
</dbReference>
<dbReference type="SUPFAM" id="SSF56784">
    <property type="entry name" value="HAD-like"/>
    <property type="match status" value="2"/>
</dbReference>
<dbReference type="NCBIfam" id="TIGR01549">
    <property type="entry name" value="HAD-SF-IA-v1"/>
    <property type="match status" value="1"/>
</dbReference>
<dbReference type="PANTHER" id="PTHR19288">
    <property type="entry name" value="4-NITROPHENYLPHOSPHATASE-RELATED"/>
    <property type="match status" value="1"/>
</dbReference>
<dbReference type="InterPro" id="IPR036412">
    <property type="entry name" value="HAD-like_sf"/>
</dbReference>
<dbReference type="Pfam" id="PF09419">
    <property type="entry name" value="PGP_phosphatase"/>
    <property type="match status" value="1"/>
</dbReference>
<dbReference type="InterPro" id="IPR027706">
    <property type="entry name" value="PGP_Pase"/>
</dbReference>